<proteinExistence type="predicted"/>
<reference evidence="1" key="1">
    <citation type="submission" date="2020-05" db="EMBL/GenBank/DDBJ databases">
        <authorList>
            <person name="Chiriac C."/>
            <person name="Salcher M."/>
            <person name="Ghai R."/>
            <person name="Kavagutti S V."/>
        </authorList>
    </citation>
    <scope>NUCLEOTIDE SEQUENCE</scope>
</reference>
<accession>A0A6J6FRH6</accession>
<evidence type="ECO:0000313" key="2">
    <source>
        <dbReference type="EMBL" id="CAB4670877.1"/>
    </source>
</evidence>
<sequence>MEVNSKVFLGFYPSNPPDLLWVPHDLGLVRASTHIMPLMQLMRRGLASGDMDPFTVANPGTRTLGLE</sequence>
<name>A0A6J6FRH6_9ZZZZ</name>
<dbReference type="AlphaFoldDB" id="A0A6J6FRH6"/>
<gene>
    <name evidence="1" type="ORF">UFOPK1773_00575</name>
    <name evidence="2" type="ORF">UFOPK2288_01031</name>
</gene>
<dbReference type="EMBL" id="CAEZWS010000064">
    <property type="protein sequence ID" value="CAB4670877.1"/>
    <property type="molecule type" value="Genomic_DNA"/>
</dbReference>
<protein>
    <submittedName>
        <fullName evidence="1">Unannotated protein</fullName>
    </submittedName>
</protein>
<dbReference type="EMBL" id="CAEZUA010000027">
    <property type="protein sequence ID" value="CAB4587148.1"/>
    <property type="molecule type" value="Genomic_DNA"/>
</dbReference>
<evidence type="ECO:0000313" key="1">
    <source>
        <dbReference type="EMBL" id="CAB4587148.1"/>
    </source>
</evidence>
<organism evidence="1">
    <name type="scientific">freshwater metagenome</name>
    <dbReference type="NCBI Taxonomy" id="449393"/>
    <lineage>
        <taxon>unclassified sequences</taxon>
        <taxon>metagenomes</taxon>
        <taxon>ecological metagenomes</taxon>
    </lineage>
</organism>